<comment type="caution">
    <text evidence="1">The sequence shown here is derived from an EMBL/GenBank/DDBJ whole genome shotgun (WGS) entry which is preliminary data.</text>
</comment>
<evidence type="ECO:0000313" key="1">
    <source>
        <dbReference type="EMBL" id="KMQ88082.1"/>
    </source>
</evidence>
<dbReference type="OrthoDB" id="6412431at2759"/>
<dbReference type="Proteomes" id="UP000036403">
    <property type="component" value="Unassembled WGS sequence"/>
</dbReference>
<protein>
    <submittedName>
        <fullName evidence="1">Edd domain family</fullName>
    </submittedName>
</protein>
<name>A0A0J7KCN5_LASNI</name>
<organism evidence="1 2">
    <name type="scientific">Lasius niger</name>
    <name type="common">Black garden ant</name>
    <dbReference type="NCBI Taxonomy" id="67767"/>
    <lineage>
        <taxon>Eukaryota</taxon>
        <taxon>Metazoa</taxon>
        <taxon>Ecdysozoa</taxon>
        <taxon>Arthropoda</taxon>
        <taxon>Hexapoda</taxon>
        <taxon>Insecta</taxon>
        <taxon>Pterygota</taxon>
        <taxon>Neoptera</taxon>
        <taxon>Endopterygota</taxon>
        <taxon>Hymenoptera</taxon>
        <taxon>Apocrita</taxon>
        <taxon>Aculeata</taxon>
        <taxon>Formicoidea</taxon>
        <taxon>Formicidae</taxon>
        <taxon>Formicinae</taxon>
        <taxon>Lasius</taxon>
        <taxon>Lasius</taxon>
    </lineage>
</organism>
<gene>
    <name evidence="1" type="ORF">RF55_12490</name>
</gene>
<proteinExistence type="predicted"/>
<dbReference type="AlphaFoldDB" id="A0A0J7KCN5"/>
<dbReference type="EMBL" id="LBMM01009502">
    <property type="protein sequence ID" value="KMQ88082.1"/>
    <property type="molecule type" value="Genomic_DNA"/>
</dbReference>
<reference evidence="1 2" key="1">
    <citation type="submission" date="2015-04" db="EMBL/GenBank/DDBJ databases">
        <title>Lasius niger genome sequencing.</title>
        <authorList>
            <person name="Konorov E.A."/>
            <person name="Nikitin M.A."/>
            <person name="Kirill M.V."/>
            <person name="Chang P."/>
        </authorList>
    </citation>
    <scope>NUCLEOTIDE SEQUENCE [LARGE SCALE GENOMIC DNA]</scope>
    <source>
        <tissue evidence="1">Whole</tissue>
    </source>
</reference>
<sequence length="333" mass="38377">MIRFFQELNAPFVSGGIEPDPNQRGRILENFVTKYLALATKSEDSQDSELAFVLHSMIKGLAEDEDCSDMLQRYLQCIVPYVKQCCDEPPIQSVEIPADACSARRFHHVSQTSVLIRSKWARYSALFEVPHVMAYCCVSGEDTEVVANFAYDLLARLCRGHFDGGGGRYEHFLLSTLNRDLRDDKCSRLMRSMMRGESLECFSSTFLEGYARLHNLVEKKFLARYPNDHFAFSTNFPYVLFKGRTDDYLGFVSAMAFVLDPKNNNNNGTLNRESVYKGKRIYDFVLRFIAKMRNFVGETTEECFFWTADMFQLFICADRMFEDELKNLLQVLG</sequence>
<keyword evidence="2" id="KW-1185">Reference proteome</keyword>
<dbReference type="PaxDb" id="67767-A0A0J7KCN5"/>
<accession>A0A0J7KCN5</accession>
<evidence type="ECO:0000313" key="2">
    <source>
        <dbReference type="Proteomes" id="UP000036403"/>
    </source>
</evidence>